<comment type="caution">
    <text evidence="1">The sequence shown here is derived from an EMBL/GenBank/DDBJ whole genome shotgun (WGS) entry which is preliminary data.</text>
</comment>
<name>A0ABR2D546_9ROSI</name>
<dbReference type="EMBL" id="JBBPBM010000037">
    <property type="protein sequence ID" value="KAK8528238.1"/>
    <property type="molecule type" value="Genomic_DNA"/>
</dbReference>
<organism evidence="1 2">
    <name type="scientific">Hibiscus sabdariffa</name>
    <name type="common">roselle</name>
    <dbReference type="NCBI Taxonomy" id="183260"/>
    <lineage>
        <taxon>Eukaryota</taxon>
        <taxon>Viridiplantae</taxon>
        <taxon>Streptophyta</taxon>
        <taxon>Embryophyta</taxon>
        <taxon>Tracheophyta</taxon>
        <taxon>Spermatophyta</taxon>
        <taxon>Magnoliopsida</taxon>
        <taxon>eudicotyledons</taxon>
        <taxon>Gunneridae</taxon>
        <taxon>Pentapetalae</taxon>
        <taxon>rosids</taxon>
        <taxon>malvids</taxon>
        <taxon>Malvales</taxon>
        <taxon>Malvaceae</taxon>
        <taxon>Malvoideae</taxon>
        <taxon>Hibiscus</taxon>
    </lineage>
</organism>
<accession>A0ABR2D546</accession>
<keyword evidence="2" id="KW-1185">Reference proteome</keyword>
<sequence length="134" mass="14533">MWGEWSGRVRVQEVEVVHSHDVICHCEETGTSVLSEVDTGDCVTPRVVRDNPIYVLVMEELPLGDTTIIETSDELVGMADRGMISECFDALWCEPALGQPVASQLILGLPAAPILGSARGSSPLAVLELEWDSQ</sequence>
<protein>
    <submittedName>
        <fullName evidence="1">Uncharacterized protein</fullName>
    </submittedName>
</protein>
<gene>
    <name evidence="1" type="ORF">V6N12_074772</name>
</gene>
<dbReference type="Proteomes" id="UP001472677">
    <property type="component" value="Unassembled WGS sequence"/>
</dbReference>
<evidence type="ECO:0000313" key="1">
    <source>
        <dbReference type="EMBL" id="KAK8528238.1"/>
    </source>
</evidence>
<evidence type="ECO:0000313" key="2">
    <source>
        <dbReference type="Proteomes" id="UP001472677"/>
    </source>
</evidence>
<reference evidence="1 2" key="1">
    <citation type="journal article" date="2024" name="G3 (Bethesda)">
        <title>Genome assembly of Hibiscus sabdariffa L. provides insights into metabolisms of medicinal natural products.</title>
        <authorList>
            <person name="Kim T."/>
        </authorList>
    </citation>
    <scope>NUCLEOTIDE SEQUENCE [LARGE SCALE GENOMIC DNA]</scope>
    <source>
        <strain evidence="1">TK-2024</strain>
        <tissue evidence="1">Old leaves</tissue>
    </source>
</reference>
<proteinExistence type="predicted"/>